<evidence type="ECO:0000313" key="1">
    <source>
        <dbReference type="EMBL" id="RHX80919.1"/>
    </source>
</evidence>
<evidence type="ECO:0008006" key="3">
    <source>
        <dbReference type="Google" id="ProtNLM"/>
    </source>
</evidence>
<organism evidence="1 2">
    <name type="scientific">Leptospira yasudae</name>
    <dbReference type="NCBI Taxonomy" id="2202201"/>
    <lineage>
        <taxon>Bacteria</taxon>
        <taxon>Pseudomonadati</taxon>
        <taxon>Spirochaetota</taxon>
        <taxon>Spirochaetia</taxon>
        <taxon>Leptospirales</taxon>
        <taxon>Leptospiraceae</taxon>
        <taxon>Leptospira</taxon>
    </lineage>
</organism>
<name>A0ABX9M5C9_9LEPT</name>
<dbReference type="RefSeq" id="WP_118955623.1">
    <property type="nucleotide sequence ID" value="NZ_QHCR01000003.1"/>
</dbReference>
<comment type="caution">
    <text evidence="1">The sequence shown here is derived from an EMBL/GenBank/DDBJ whole genome shotgun (WGS) entry which is preliminary data.</text>
</comment>
<proteinExistence type="predicted"/>
<evidence type="ECO:0000313" key="2">
    <source>
        <dbReference type="Proteomes" id="UP000285569"/>
    </source>
</evidence>
<sequence>MKVLLLVILLLSLGCNKEDHNFGRKLSGMNAYKDISKIRDPKALKIRTSTYSEIVSIYEKPDFTYNLMDKRAKKLASDTFEYDKILSYVFYDYKNDDRKNVISYALKRSVTLTFYLNRDVLVGYFIKDVINNGGKWDSGPLNMGNTSLNEEWPQMREDLSFYWSFQKDCASRIGNEACDEYKNIYGSIKSEHK</sequence>
<dbReference type="PROSITE" id="PS51257">
    <property type="entry name" value="PROKAR_LIPOPROTEIN"/>
    <property type="match status" value="1"/>
</dbReference>
<reference evidence="1 2" key="2">
    <citation type="journal article" date="2020" name="Int. J. Syst. Evol. Microbiol.">
        <title>Leptospira yasudae sp. nov. and Leptospira stimsonii sp. nov., two new species of the pathogenic group isolated from environmental sources.</title>
        <authorList>
            <person name="Casanovas-Massana A."/>
            <person name="Hamond C."/>
            <person name="Santos L.A."/>
            <person name="de Oliveira D."/>
            <person name="Hacker K.P."/>
            <person name="Balassiano I."/>
            <person name="Costa F."/>
            <person name="Medeiros M.A."/>
            <person name="Reis M.G."/>
            <person name="Ko A.I."/>
            <person name="Wunder E.A."/>
        </authorList>
    </citation>
    <scope>NUCLEOTIDE SEQUENCE [LARGE SCALE GENOMIC DNA]</scope>
    <source>
        <strain evidence="1 2">B21</strain>
    </source>
</reference>
<gene>
    <name evidence="1" type="ORF">DLM77_08610</name>
</gene>
<dbReference type="Proteomes" id="UP000285569">
    <property type="component" value="Unassembled WGS sequence"/>
</dbReference>
<protein>
    <recommendedName>
        <fullName evidence="3">Lipoprotein</fullName>
    </recommendedName>
</protein>
<reference evidence="2" key="1">
    <citation type="submission" date="2018-05" db="EMBL/GenBank/DDBJ databases">
        <title>Leptospira yasudae sp. nov. and Leptospira stimsonii sp. nov., two pathogenic species of the genus Leptospira isolated from environmental sources.</title>
        <authorList>
            <person name="Casanovas-Massana A."/>
            <person name="Hamond C."/>
            <person name="Santos L.A."/>
            <person name="Hacker K.P."/>
            <person name="Balassiano I."/>
            <person name="Medeiros M.A."/>
            <person name="Reis M.G."/>
            <person name="Ko A.I."/>
            <person name="Wunder E.A."/>
        </authorList>
    </citation>
    <scope>NUCLEOTIDE SEQUENCE [LARGE SCALE GENOMIC DNA]</scope>
    <source>
        <strain evidence="2">B21</strain>
    </source>
</reference>
<accession>A0ABX9M5C9</accession>
<keyword evidence="2" id="KW-1185">Reference proteome</keyword>
<dbReference type="EMBL" id="QHCR01000003">
    <property type="protein sequence ID" value="RHX80919.1"/>
    <property type="molecule type" value="Genomic_DNA"/>
</dbReference>